<dbReference type="Pfam" id="PF00512">
    <property type="entry name" value="HisKA"/>
    <property type="match status" value="1"/>
</dbReference>
<evidence type="ECO:0000256" key="8">
    <source>
        <dbReference type="SAM" id="Phobius"/>
    </source>
</evidence>
<dbReference type="InterPro" id="IPR035965">
    <property type="entry name" value="PAS-like_dom_sf"/>
</dbReference>
<dbReference type="InterPro" id="IPR000014">
    <property type="entry name" value="PAS"/>
</dbReference>
<accession>A0A7Y8H1E3</accession>
<evidence type="ECO:0000256" key="7">
    <source>
        <dbReference type="ARBA" id="ARBA00023136"/>
    </source>
</evidence>
<evidence type="ECO:0000256" key="6">
    <source>
        <dbReference type="ARBA" id="ARBA00022777"/>
    </source>
</evidence>
<dbReference type="SUPFAM" id="SSF55874">
    <property type="entry name" value="ATPase domain of HSP90 chaperone/DNA topoisomerase II/histidine kinase"/>
    <property type="match status" value="1"/>
</dbReference>
<comment type="catalytic activity">
    <reaction evidence="1">
        <text>ATP + protein L-histidine = ADP + protein N-phospho-L-histidine.</text>
        <dbReference type="EC" id="2.7.13.3"/>
    </reaction>
</comment>
<sequence>MKEPAPPSPVEPESAIRKTTLKAIALLIGAAATLLTPLVYLSSSNPLETWATVLVAVIGWGSYLLVRLDYTTYMPHLTVYSVLTAASLSVLAFGSVRTAAGFLFVAAVAGAGILLGRAALIGSVVYSVVSLGALTLAEARGWLHTPNFTVGTKVWLTHSAVLVVVAILVFYSRKRANIALAQKMEELQLRKRTEHERDRSMERFARIFRSSPSPMLAQSAHSGAILDVNPAFERCYGYTREQVLGRMDAFLWAEPEQRASYLERLFAQRRTDQERVTGLRADGSHFEALISSEMGDDPQDRLIITTVADITAQNEAIERLRRSEERFAKAFNFSPLKMTITRLSDGTFLEVNQARDPVQGLHKKDLLGKSTLETGGWLSPADRQTFVERIQREGHLSGYDTRMRHADGQVIDARMWAELIEIDGEACILSCFVNTTEEKRREAQLLTLTRGMAGPGGDALFQALTMHMAQAIGADMVTVGELHPERSVRTLSVWKDGAASQNFSFPLDGAPCGDAMQQTDLCVHLEGVAERYPGDQALIDQGFQAYVGQSLRDEDGTAIGLLNALWRRPIQLRADTRALIAIFASRATAELIRLRRDREILHLNSTLEQRVRERTADLEKLNAELDSFAYSVSHDLKSPLRAIDGFTRLLTEQLQGRLQTDEQQLFERVLAATSRMGLLIADLLALARVSQGTLHRSLTDLSTLAETVLRLEQEKHPERVLRWRITPGLVCLCDARLARTVLGNLLGNAVKYTRDRADTLIEFGQHNADGDPPFAFYVRDNGVGFNMQYADKLFKPFQRLHMPSQFEGTGIGLATVRRIVERHGGSIRAESAPGQGAVFHFTLAGSGPMNPALPRSPAAAA</sequence>
<evidence type="ECO:0000256" key="3">
    <source>
        <dbReference type="ARBA" id="ARBA00012438"/>
    </source>
</evidence>
<dbReference type="Gene3D" id="1.10.287.130">
    <property type="match status" value="1"/>
</dbReference>
<feature type="domain" description="PAS" evidence="10">
    <location>
        <begin position="200"/>
        <end position="265"/>
    </location>
</feature>
<dbReference type="Pfam" id="PF02518">
    <property type="entry name" value="HATPase_c"/>
    <property type="match status" value="1"/>
</dbReference>
<feature type="transmembrane region" description="Helical" evidence="8">
    <location>
        <begin position="155"/>
        <end position="172"/>
    </location>
</feature>
<name>A0A7Y8H1E3_9BURK</name>
<dbReference type="GO" id="GO:0000156">
    <property type="term" value="F:phosphorelay response regulator activity"/>
    <property type="evidence" value="ECO:0007669"/>
    <property type="project" value="TreeGrafter"/>
</dbReference>
<dbReference type="InterPro" id="IPR050351">
    <property type="entry name" value="BphY/WalK/GraS-like"/>
</dbReference>
<gene>
    <name evidence="11" type="ORF">F3K02_26220</name>
</gene>
<dbReference type="SUPFAM" id="SSF55781">
    <property type="entry name" value="GAF domain-like"/>
    <property type="match status" value="1"/>
</dbReference>
<evidence type="ECO:0000313" key="11">
    <source>
        <dbReference type="EMBL" id="NWF48730.1"/>
    </source>
</evidence>
<dbReference type="InterPro" id="IPR003661">
    <property type="entry name" value="HisK_dim/P_dom"/>
</dbReference>
<dbReference type="InterPro" id="IPR036097">
    <property type="entry name" value="HisK_dim/P_sf"/>
</dbReference>
<keyword evidence="8" id="KW-0812">Transmembrane</keyword>
<dbReference type="EMBL" id="VYGV01000028">
    <property type="protein sequence ID" value="NWF48730.1"/>
    <property type="molecule type" value="Genomic_DNA"/>
</dbReference>
<dbReference type="GO" id="GO:0000155">
    <property type="term" value="F:phosphorelay sensor kinase activity"/>
    <property type="evidence" value="ECO:0007669"/>
    <property type="project" value="InterPro"/>
</dbReference>
<dbReference type="GO" id="GO:0030295">
    <property type="term" value="F:protein kinase activator activity"/>
    <property type="evidence" value="ECO:0007669"/>
    <property type="project" value="TreeGrafter"/>
</dbReference>
<dbReference type="AlphaFoldDB" id="A0A7Y8H1E3"/>
<feature type="domain" description="Histidine kinase" evidence="9">
    <location>
        <begin position="631"/>
        <end position="847"/>
    </location>
</feature>
<dbReference type="RefSeq" id="WP_177139533.1">
    <property type="nucleotide sequence ID" value="NZ_JAGPWB010000002.1"/>
</dbReference>
<dbReference type="GO" id="GO:0007234">
    <property type="term" value="P:osmosensory signaling via phosphorelay pathway"/>
    <property type="evidence" value="ECO:0007669"/>
    <property type="project" value="TreeGrafter"/>
</dbReference>
<dbReference type="SMART" id="SM00388">
    <property type="entry name" value="HisKA"/>
    <property type="match status" value="1"/>
</dbReference>
<dbReference type="Gene3D" id="3.30.450.20">
    <property type="entry name" value="PAS domain"/>
    <property type="match status" value="2"/>
</dbReference>
<dbReference type="InterPro" id="IPR004358">
    <property type="entry name" value="Sig_transdc_His_kin-like_C"/>
</dbReference>
<dbReference type="InterPro" id="IPR005467">
    <property type="entry name" value="His_kinase_dom"/>
</dbReference>
<feature type="transmembrane region" description="Helical" evidence="8">
    <location>
        <begin position="47"/>
        <end position="66"/>
    </location>
</feature>
<dbReference type="InterPro" id="IPR029016">
    <property type="entry name" value="GAF-like_dom_sf"/>
</dbReference>
<dbReference type="SUPFAM" id="SSF55785">
    <property type="entry name" value="PYP-like sensor domain (PAS domain)"/>
    <property type="match status" value="2"/>
</dbReference>
<dbReference type="GO" id="GO:0005886">
    <property type="term" value="C:plasma membrane"/>
    <property type="evidence" value="ECO:0007669"/>
    <property type="project" value="UniProtKB-SubCell"/>
</dbReference>
<dbReference type="PROSITE" id="PS50112">
    <property type="entry name" value="PAS"/>
    <property type="match status" value="1"/>
</dbReference>
<dbReference type="InterPro" id="IPR003594">
    <property type="entry name" value="HATPase_dom"/>
</dbReference>
<keyword evidence="8" id="KW-1133">Transmembrane helix</keyword>
<evidence type="ECO:0000259" key="10">
    <source>
        <dbReference type="PROSITE" id="PS50112"/>
    </source>
</evidence>
<dbReference type="NCBIfam" id="TIGR00229">
    <property type="entry name" value="sensory_box"/>
    <property type="match status" value="2"/>
</dbReference>
<dbReference type="CDD" id="cd00130">
    <property type="entry name" value="PAS"/>
    <property type="match status" value="2"/>
</dbReference>
<comment type="caution">
    <text evidence="11">The sequence shown here is derived from an EMBL/GenBank/DDBJ whole genome shotgun (WGS) entry which is preliminary data.</text>
</comment>
<dbReference type="SMART" id="SM00091">
    <property type="entry name" value="PAS"/>
    <property type="match status" value="2"/>
</dbReference>
<dbReference type="PRINTS" id="PR00344">
    <property type="entry name" value="BCTRLSENSOR"/>
</dbReference>
<dbReference type="SMART" id="SM00387">
    <property type="entry name" value="HATPase_c"/>
    <property type="match status" value="1"/>
</dbReference>
<dbReference type="PROSITE" id="PS50109">
    <property type="entry name" value="HIS_KIN"/>
    <property type="match status" value="1"/>
</dbReference>
<dbReference type="Proteomes" id="UP000545507">
    <property type="component" value="Unassembled WGS sequence"/>
</dbReference>
<evidence type="ECO:0000256" key="1">
    <source>
        <dbReference type="ARBA" id="ARBA00000085"/>
    </source>
</evidence>
<keyword evidence="7 8" id="KW-0472">Membrane</keyword>
<keyword evidence="6" id="KW-0418">Kinase</keyword>
<reference evidence="11 12" key="1">
    <citation type="submission" date="2019-09" db="EMBL/GenBank/DDBJ databases">
        <title>Hydrogenophaga aromatica sp. nov., isolated from a para-xylene-degrading enrichment culture.</title>
        <authorList>
            <person name="Tancsics A."/>
            <person name="Banerjee S."/>
        </authorList>
    </citation>
    <scope>NUCLEOTIDE SEQUENCE [LARGE SCALE GENOMIC DNA]</scope>
    <source>
        <strain evidence="11 12">D2P1</strain>
    </source>
</reference>
<dbReference type="Pfam" id="PF13426">
    <property type="entry name" value="PAS_9"/>
    <property type="match status" value="1"/>
</dbReference>
<dbReference type="PANTHER" id="PTHR42878:SF15">
    <property type="entry name" value="BACTERIOPHYTOCHROME"/>
    <property type="match status" value="1"/>
</dbReference>
<evidence type="ECO:0000256" key="4">
    <source>
        <dbReference type="ARBA" id="ARBA00022553"/>
    </source>
</evidence>
<dbReference type="PANTHER" id="PTHR42878">
    <property type="entry name" value="TWO-COMPONENT HISTIDINE KINASE"/>
    <property type="match status" value="1"/>
</dbReference>
<dbReference type="Gene3D" id="3.30.450.40">
    <property type="match status" value="1"/>
</dbReference>
<dbReference type="EC" id="2.7.13.3" evidence="3"/>
<keyword evidence="4" id="KW-0597">Phosphoprotein</keyword>
<evidence type="ECO:0000259" key="9">
    <source>
        <dbReference type="PROSITE" id="PS50109"/>
    </source>
</evidence>
<dbReference type="CDD" id="cd00082">
    <property type="entry name" value="HisKA"/>
    <property type="match status" value="1"/>
</dbReference>
<keyword evidence="12" id="KW-1185">Reference proteome</keyword>
<feature type="transmembrane region" description="Helical" evidence="8">
    <location>
        <begin position="73"/>
        <end position="93"/>
    </location>
</feature>
<dbReference type="SUPFAM" id="SSF47384">
    <property type="entry name" value="Homodimeric domain of signal transducing histidine kinase"/>
    <property type="match status" value="1"/>
</dbReference>
<dbReference type="InterPro" id="IPR036890">
    <property type="entry name" value="HATPase_C_sf"/>
</dbReference>
<evidence type="ECO:0000256" key="2">
    <source>
        <dbReference type="ARBA" id="ARBA00004429"/>
    </source>
</evidence>
<evidence type="ECO:0000256" key="5">
    <source>
        <dbReference type="ARBA" id="ARBA00022679"/>
    </source>
</evidence>
<keyword evidence="5" id="KW-0808">Transferase</keyword>
<feature type="transmembrane region" description="Helical" evidence="8">
    <location>
        <begin position="21"/>
        <end position="41"/>
    </location>
</feature>
<protein>
    <recommendedName>
        <fullName evidence="3">histidine kinase</fullName>
        <ecNumber evidence="3">2.7.13.3</ecNumber>
    </recommendedName>
</protein>
<organism evidence="11 12">
    <name type="scientific">Hydrogenophaga aromaticivorans</name>
    <dbReference type="NCBI Taxonomy" id="2610898"/>
    <lineage>
        <taxon>Bacteria</taxon>
        <taxon>Pseudomonadati</taxon>
        <taxon>Pseudomonadota</taxon>
        <taxon>Betaproteobacteria</taxon>
        <taxon>Burkholderiales</taxon>
        <taxon>Comamonadaceae</taxon>
        <taxon>Hydrogenophaga</taxon>
    </lineage>
</organism>
<comment type="subcellular location">
    <subcellularLocation>
        <location evidence="2">Cell inner membrane</location>
        <topology evidence="2">Multi-pass membrane protein</topology>
    </subcellularLocation>
</comment>
<dbReference type="FunFam" id="3.30.565.10:FF:000006">
    <property type="entry name" value="Sensor histidine kinase WalK"/>
    <property type="match status" value="1"/>
</dbReference>
<proteinExistence type="predicted"/>
<evidence type="ECO:0000313" key="12">
    <source>
        <dbReference type="Proteomes" id="UP000545507"/>
    </source>
</evidence>
<dbReference type="Gene3D" id="3.30.565.10">
    <property type="entry name" value="Histidine kinase-like ATPase, C-terminal domain"/>
    <property type="match status" value="1"/>
</dbReference>